<feature type="transmembrane region" description="Helical" evidence="7">
    <location>
        <begin position="82"/>
        <end position="101"/>
    </location>
</feature>
<keyword evidence="5 7" id="KW-1133">Transmembrane helix</keyword>
<dbReference type="GO" id="GO:0004252">
    <property type="term" value="F:serine-type endopeptidase activity"/>
    <property type="evidence" value="ECO:0007669"/>
    <property type="project" value="InterPro"/>
</dbReference>
<feature type="domain" description="Peptidase S54 rhomboid" evidence="8">
    <location>
        <begin position="43"/>
        <end position="187"/>
    </location>
</feature>
<evidence type="ECO:0000256" key="1">
    <source>
        <dbReference type="ARBA" id="ARBA00004141"/>
    </source>
</evidence>
<comment type="caution">
    <text evidence="9">The sequence shown here is derived from an EMBL/GenBank/DDBJ whole genome shotgun (WGS) entry which is preliminary data.</text>
</comment>
<keyword evidence="9" id="KW-0378">Hydrolase</keyword>
<dbReference type="SUPFAM" id="SSF144091">
    <property type="entry name" value="Rhomboid-like"/>
    <property type="match status" value="1"/>
</dbReference>
<keyword evidence="10" id="KW-1185">Reference proteome</keyword>
<dbReference type="GO" id="GO:0016020">
    <property type="term" value="C:membrane"/>
    <property type="evidence" value="ECO:0007669"/>
    <property type="project" value="UniProtKB-SubCell"/>
</dbReference>
<feature type="transmembrane region" description="Helical" evidence="7">
    <location>
        <begin position="138"/>
        <end position="160"/>
    </location>
</feature>
<proteinExistence type="predicted"/>
<dbReference type="AlphaFoldDB" id="A0A1S8CXX5"/>
<feature type="transmembrane region" description="Helical" evidence="7">
    <location>
        <begin position="48"/>
        <end position="70"/>
    </location>
</feature>
<comment type="subcellular location">
    <subcellularLocation>
        <location evidence="1">Membrane</location>
        <topology evidence="1">Multi-pass membrane protein</topology>
    </subcellularLocation>
</comment>
<feature type="transmembrane region" description="Helical" evidence="7">
    <location>
        <begin position="113"/>
        <end position="132"/>
    </location>
</feature>
<evidence type="ECO:0000313" key="9">
    <source>
        <dbReference type="EMBL" id="ONG41896.1"/>
    </source>
</evidence>
<evidence type="ECO:0000313" key="10">
    <source>
        <dbReference type="Proteomes" id="UP000192132"/>
    </source>
</evidence>
<keyword evidence="9" id="KW-0645">Protease</keyword>
<dbReference type="InterPro" id="IPR022764">
    <property type="entry name" value="Peptidase_S54_rhomboid_dom"/>
</dbReference>
<dbReference type="STRING" id="1907941.BKE30_02075"/>
<organism evidence="9 10">
    <name type="scientific">Alkanindiges hydrocarboniclasticus</name>
    <dbReference type="NCBI Taxonomy" id="1907941"/>
    <lineage>
        <taxon>Bacteria</taxon>
        <taxon>Pseudomonadati</taxon>
        <taxon>Pseudomonadota</taxon>
        <taxon>Gammaproteobacteria</taxon>
        <taxon>Moraxellales</taxon>
        <taxon>Moraxellaceae</taxon>
        <taxon>Alkanindiges</taxon>
    </lineage>
</organism>
<name>A0A1S8CXX5_9GAMM</name>
<reference evidence="9 10" key="1">
    <citation type="submission" date="2016-10" db="EMBL/GenBank/DDBJ databases">
        <title>Draft Genome sequence of Alkanindiges sp. strain H1.</title>
        <authorList>
            <person name="Subhash Y."/>
            <person name="Lee S."/>
        </authorList>
    </citation>
    <scope>NUCLEOTIDE SEQUENCE [LARGE SCALE GENOMIC DNA]</scope>
    <source>
        <strain evidence="9 10">H1</strain>
    </source>
</reference>
<dbReference type="PANTHER" id="PTHR43066:SF26">
    <property type="entry name" value="RHOMBOID PROTEASE GLPG"/>
    <property type="match status" value="1"/>
</dbReference>
<dbReference type="GO" id="GO:0006508">
    <property type="term" value="P:proteolysis"/>
    <property type="evidence" value="ECO:0007669"/>
    <property type="project" value="UniProtKB-KW"/>
</dbReference>
<keyword evidence="2" id="KW-1003">Cell membrane</keyword>
<evidence type="ECO:0000256" key="3">
    <source>
        <dbReference type="ARBA" id="ARBA00022519"/>
    </source>
</evidence>
<dbReference type="PANTHER" id="PTHR43066">
    <property type="entry name" value="RHOMBOID-RELATED PROTEIN"/>
    <property type="match status" value="1"/>
</dbReference>
<dbReference type="Pfam" id="PF01694">
    <property type="entry name" value="Rhomboid"/>
    <property type="match status" value="1"/>
</dbReference>
<dbReference type="OrthoDB" id="9813074at2"/>
<evidence type="ECO:0000256" key="2">
    <source>
        <dbReference type="ARBA" id="ARBA00022475"/>
    </source>
</evidence>
<accession>A0A1S8CXX5</accession>
<gene>
    <name evidence="9" type="ORF">BKE30_02075</name>
</gene>
<keyword evidence="4 7" id="KW-0812">Transmembrane</keyword>
<dbReference type="RefSeq" id="WP_076877017.1">
    <property type="nucleotide sequence ID" value="NZ_MLCN01000006.1"/>
</dbReference>
<keyword evidence="3" id="KW-0997">Cell inner membrane</keyword>
<keyword evidence="6 7" id="KW-0472">Membrane</keyword>
<evidence type="ECO:0000256" key="5">
    <source>
        <dbReference type="ARBA" id="ARBA00022989"/>
    </source>
</evidence>
<evidence type="ECO:0000256" key="7">
    <source>
        <dbReference type="SAM" id="Phobius"/>
    </source>
</evidence>
<dbReference type="Gene3D" id="1.20.1540.10">
    <property type="entry name" value="Rhomboid-like"/>
    <property type="match status" value="1"/>
</dbReference>
<evidence type="ECO:0000259" key="8">
    <source>
        <dbReference type="Pfam" id="PF01694"/>
    </source>
</evidence>
<feature type="transmembrane region" description="Helical" evidence="7">
    <location>
        <begin position="172"/>
        <end position="188"/>
    </location>
</feature>
<evidence type="ECO:0000256" key="4">
    <source>
        <dbReference type="ARBA" id="ARBA00022692"/>
    </source>
</evidence>
<feature type="transmembrane region" description="Helical" evidence="7">
    <location>
        <begin position="6"/>
        <end position="27"/>
    </location>
</feature>
<sequence length="204" mass="23228">MLGLPFSHTLTLIIITCLLSFIAFSNRTVMNRLIMWPPAMRRGQFDRFITYGFVHADGTHLLFNMITLYFFGRAIEAFYRPYFAGMGFILFYLAALVVAMLPSYFKHKNDPNYLSLGASGAVSAVLFAYILFAPWNLIFVFFIPMPAIVYALLYTAYTVYSARRGKDNINHSAHLWGAGFGVVATIAIEPRLVPRFMQELLQLH</sequence>
<dbReference type="Proteomes" id="UP000192132">
    <property type="component" value="Unassembled WGS sequence"/>
</dbReference>
<protein>
    <submittedName>
        <fullName evidence="9">Rhomboid family intramembrane serine protease</fullName>
    </submittedName>
</protein>
<evidence type="ECO:0000256" key="6">
    <source>
        <dbReference type="ARBA" id="ARBA00023136"/>
    </source>
</evidence>
<dbReference type="InterPro" id="IPR035952">
    <property type="entry name" value="Rhomboid-like_sf"/>
</dbReference>
<dbReference type="EMBL" id="MLCN01000006">
    <property type="protein sequence ID" value="ONG41896.1"/>
    <property type="molecule type" value="Genomic_DNA"/>
</dbReference>